<gene>
    <name evidence="2" type="ORF">NCTC13079_00626</name>
</gene>
<protein>
    <submittedName>
        <fullName evidence="2">Uncharacterized protein</fullName>
    </submittedName>
</protein>
<accession>A0A3S5F7U7</accession>
<organism evidence="2 3">
    <name type="scientific">Aedoeadaptatus ivorii</name>
    <dbReference type="NCBI Taxonomy" id="54006"/>
    <lineage>
        <taxon>Bacteria</taxon>
        <taxon>Bacillati</taxon>
        <taxon>Bacillota</taxon>
        <taxon>Tissierellia</taxon>
        <taxon>Tissierellales</taxon>
        <taxon>Peptoniphilaceae</taxon>
        <taxon>Aedoeadaptatus</taxon>
    </lineage>
</organism>
<name>A0A3S5F7U7_9FIRM</name>
<dbReference type="RefSeq" id="WP_126465130.1">
    <property type="nucleotide sequence ID" value="NZ_JAUSWF010000001.1"/>
</dbReference>
<dbReference type="Proteomes" id="UP000269544">
    <property type="component" value="Chromosome"/>
</dbReference>
<proteinExistence type="predicted"/>
<keyword evidence="3" id="KW-1185">Reference proteome</keyword>
<evidence type="ECO:0000256" key="1">
    <source>
        <dbReference type="SAM" id="MobiDB-lite"/>
    </source>
</evidence>
<feature type="region of interest" description="Disordered" evidence="1">
    <location>
        <begin position="41"/>
        <end position="60"/>
    </location>
</feature>
<dbReference type="KEGG" id="piv:NCTC13079_00626"/>
<evidence type="ECO:0000313" key="2">
    <source>
        <dbReference type="EMBL" id="VEJ35317.1"/>
    </source>
</evidence>
<dbReference type="EMBL" id="LR134523">
    <property type="protein sequence ID" value="VEJ35317.1"/>
    <property type="molecule type" value="Genomic_DNA"/>
</dbReference>
<reference evidence="2 3" key="1">
    <citation type="submission" date="2018-12" db="EMBL/GenBank/DDBJ databases">
        <authorList>
            <consortium name="Pathogen Informatics"/>
        </authorList>
    </citation>
    <scope>NUCLEOTIDE SEQUENCE [LARGE SCALE GENOMIC DNA]</scope>
    <source>
        <strain evidence="2 3">NCTC13079</strain>
    </source>
</reference>
<sequence length="60" mass="7415">MDQKETSNPTLTPELREEIKQRIRNFQERMKENPELARIHYERRMSMDTHPVFTKKEKNK</sequence>
<evidence type="ECO:0000313" key="3">
    <source>
        <dbReference type="Proteomes" id="UP000269544"/>
    </source>
</evidence>
<dbReference type="AlphaFoldDB" id="A0A3S5F7U7"/>